<feature type="domain" description="GSCFA" evidence="1">
    <location>
        <begin position="21"/>
        <end position="257"/>
    </location>
</feature>
<dbReference type="GO" id="GO:0016788">
    <property type="term" value="F:hydrolase activity, acting on ester bonds"/>
    <property type="evidence" value="ECO:0007669"/>
    <property type="project" value="UniProtKB-ARBA"/>
</dbReference>
<protein>
    <submittedName>
        <fullName evidence="2">GSCFA domain-containing protein</fullName>
    </submittedName>
</protein>
<sequence length="319" mass="36947">MELQTIVQIGKPDFRLDYASRILMAGSCFVENIGEKLKYFRFKVDVNPCGVVYNPLSVAGTLELLLERRRFVETDLWHREGLWGSFLHHGSFSSPTAEECLQKINGRVVDSSRRLAATDLLILTWGTAWVYRHRETGIVVSNCHKFPASDFERQRLEVEEIVERYAALFSRLWALRPGLKVLVTVSPIRHWKDGAHGNQLSKAVLLLAADRLASRFDNVSYFPSYEIVMDELRDYRFYAKDMLHVSEQGVDYIWERFRDLYFSAETLAVMREVDKRNKILNHRPACPDSEATLRMRSRAQEELEAIIREATEGKCCRGH</sequence>
<comment type="caution">
    <text evidence="2">The sequence shown here is derived from an EMBL/GenBank/DDBJ whole genome shotgun (WGS) entry which is preliminary data.</text>
</comment>
<dbReference type="Proteomes" id="UP000824202">
    <property type="component" value="Unassembled WGS sequence"/>
</dbReference>
<reference evidence="2" key="2">
    <citation type="submission" date="2021-04" db="EMBL/GenBank/DDBJ databases">
        <authorList>
            <person name="Gilroy R."/>
        </authorList>
    </citation>
    <scope>NUCLEOTIDE SEQUENCE</scope>
    <source>
        <strain evidence="2">23274</strain>
    </source>
</reference>
<gene>
    <name evidence="2" type="ORF">H9863_05955</name>
</gene>
<dbReference type="AlphaFoldDB" id="A0A9D1V029"/>
<accession>A0A9D1V029</accession>
<dbReference type="SUPFAM" id="SSF52266">
    <property type="entry name" value="SGNH hydrolase"/>
    <property type="match status" value="1"/>
</dbReference>
<dbReference type="EMBL" id="DXFT01000114">
    <property type="protein sequence ID" value="HIX03643.1"/>
    <property type="molecule type" value="Genomic_DNA"/>
</dbReference>
<name>A0A9D1V029_9BACT</name>
<dbReference type="Gene3D" id="3.40.50.1110">
    <property type="entry name" value="SGNH hydrolase"/>
    <property type="match status" value="1"/>
</dbReference>
<evidence type="ECO:0000259" key="1">
    <source>
        <dbReference type="Pfam" id="PF08885"/>
    </source>
</evidence>
<dbReference type="InterPro" id="IPR014982">
    <property type="entry name" value="GSCFA"/>
</dbReference>
<reference evidence="2" key="1">
    <citation type="journal article" date="2021" name="PeerJ">
        <title>Extensive microbial diversity within the chicken gut microbiome revealed by metagenomics and culture.</title>
        <authorList>
            <person name="Gilroy R."/>
            <person name="Ravi A."/>
            <person name="Getino M."/>
            <person name="Pursley I."/>
            <person name="Horton D.L."/>
            <person name="Alikhan N.F."/>
            <person name="Baker D."/>
            <person name="Gharbi K."/>
            <person name="Hall N."/>
            <person name="Watson M."/>
            <person name="Adriaenssens E.M."/>
            <person name="Foster-Nyarko E."/>
            <person name="Jarju S."/>
            <person name="Secka A."/>
            <person name="Antonio M."/>
            <person name="Oren A."/>
            <person name="Chaudhuri R.R."/>
            <person name="La Ragione R."/>
            <person name="Hildebrand F."/>
            <person name="Pallen M.J."/>
        </authorList>
    </citation>
    <scope>NUCLEOTIDE SEQUENCE</scope>
    <source>
        <strain evidence="2">23274</strain>
    </source>
</reference>
<evidence type="ECO:0000313" key="3">
    <source>
        <dbReference type="Proteomes" id="UP000824202"/>
    </source>
</evidence>
<proteinExistence type="predicted"/>
<dbReference type="Pfam" id="PF08885">
    <property type="entry name" value="GSCFA"/>
    <property type="match status" value="1"/>
</dbReference>
<organism evidence="2 3">
    <name type="scientific">Candidatus Odoribacter faecigallinarum</name>
    <dbReference type="NCBI Taxonomy" id="2838706"/>
    <lineage>
        <taxon>Bacteria</taxon>
        <taxon>Pseudomonadati</taxon>
        <taxon>Bacteroidota</taxon>
        <taxon>Bacteroidia</taxon>
        <taxon>Bacteroidales</taxon>
        <taxon>Odoribacteraceae</taxon>
        <taxon>Odoribacter</taxon>
    </lineage>
</organism>
<dbReference type="InterPro" id="IPR036514">
    <property type="entry name" value="SGNH_hydro_sf"/>
</dbReference>
<evidence type="ECO:0000313" key="2">
    <source>
        <dbReference type="EMBL" id="HIX03643.1"/>
    </source>
</evidence>